<feature type="domain" description="GST C-terminal" evidence="2">
    <location>
        <begin position="90"/>
        <end position="210"/>
    </location>
</feature>
<dbReference type="Pfam" id="PF13409">
    <property type="entry name" value="GST_N_2"/>
    <property type="match status" value="1"/>
</dbReference>
<dbReference type="PROSITE" id="PS50404">
    <property type="entry name" value="GST_NTER"/>
    <property type="match status" value="1"/>
</dbReference>
<dbReference type="PANTHER" id="PTHR44051">
    <property type="entry name" value="GLUTATHIONE S-TRANSFERASE-RELATED"/>
    <property type="match status" value="1"/>
</dbReference>
<dbReference type="InterPro" id="IPR004045">
    <property type="entry name" value="Glutathione_S-Trfase_N"/>
</dbReference>
<sequence>MFEVLAFATPNSVKVPIALEEMGLDYKLVPVNLRQGEQKTEAFRALNSNAKVPVLIDRSSKLAEGDVVISESAAILVYLAEKTGQFLPKDGAHRGKVFEQLFFHASGLSPAFLQAFLVTMQSSPQPEAKARALAEVDRVLGVLEHGLKHHRYVAGDAYSIADIAHFGWMWRHQAIGASLDKFPSVAHWYDDISARPAVVTAIAKTQALVQ</sequence>
<evidence type="ECO:0000313" key="3">
    <source>
        <dbReference type="EMBL" id="MFK2856326.1"/>
    </source>
</evidence>
<proteinExistence type="predicted"/>
<dbReference type="Gene3D" id="3.40.30.10">
    <property type="entry name" value="Glutaredoxin"/>
    <property type="match status" value="1"/>
</dbReference>
<evidence type="ECO:0000313" key="4">
    <source>
        <dbReference type="Proteomes" id="UP001620409"/>
    </source>
</evidence>
<dbReference type="PROSITE" id="PS50405">
    <property type="entry name" value="GST_CTER"/>
    <property type="match status" value="1"/>
</dbReference>
<dbReference type="SUPFAM" id="SSF52833">
    <property type="entry name" value="Thioredoxin-like"/>
    <property type="match status" value="1"/>
</dbReference>
<organism evidence="3 4">
    <name type="scientific">Dyella humi</name>
    <dbReference type="NCBI Taxonomy" id="1770547"/>
    <lineage>
        <taxon>Bacteria</taxon>
        <taxon>Pseudomonadati</taxon>
        <taxon>Pseudomonadota</taxon>
        <taxon>Gammaproteobacteria</taxon>
        <taxon>Lysobacterales</taxon>
        <taxon>Rhodanobacteraceae</taxon>
        <taxon>Dyella</taxon>
    </lineage>
</organism>
<dbReference type="InterPro" id="IPR036282">
    <property type="entry name" value="Glutathione-S-Trfase_C_sf"/>
</dbReference>
<name>A0ABW8IM72_9GAMM</name>
<dbReference type="InterPro" id="IPR036249">
    <property type="entry name" value="Thioredoxin-like_sf"/>
</dbReference>
<dbReference type="SFLD" id="SFLDG00358">
    <property type="entry name" value="Main_(cytGST)"/>
    <property type="match status" value="1"/>
</dbReference>
<dbReference type="InterPro" id="IPR040079">
    <property type="entry name" value="Glutathione_S-Trfase"/>
</dbReference>
<comment type="caution">
    <text evidence="3">The sequence shown here is derived from an EMBL/GenBank/DDBJ whole genome shotgun (WGS) entry which is preliminary data.</text>
</comment>
<dbReference type="RefSeq" id="WP_380014851.1">
    <property type="nucleotide sequence ID" value="NZ_JADIKI010000023.1"/>
</dbReference>
<dbReference type="EMBL" id="JADIKI010000023">
    <property type="protein sequence ID" value="MFK2856326.1"/>
    <property type="molecule type" value="Genomic_DNA"/>
</dbReference>
<reference evidence="3 4" key="1">
    <citation type="submission" date="2020-10" db="EMBL/GenBank/DDBJ databases">
        <title>Phylogeny of dyella-like bacteria.</title>
        <authorList>
            <person name="Fu J."/>
        </authorList>
    </citation>
    <scope>NUCLEOTIDE SEQUENCE [LARGE SCALE GENOMIC DNA]</scope>
    <source>
        <strain evidence="3 4">DHG40</strain>
    </source>
</reference>
<gene>
    <name evidence="3" type="ORF">ISP18_17100</name>
</gene>
<dbReference type="InterPro" id="IPR010987">
    <property type="entry name" value="Glutathione-S-Trfase_C-like"/>
</dbReference>
<dbReference type="Proteomes" id="UP001620409">
    <property type="component" value="Unassembled WGS sequence"/>
</dbReference>
<dbReference type="Gene3D" id="1.20.1050.10">
    <property type="match status" value="1"/>
</dbReference>
<protein>
    <submittedName>
        <fullName evidence="3">Glutathione S-transferase family protein</fullName>
    </submittedName>
</protein>
<dbReference type="PANTHER" id="PTHR44051:SF19">
    <property type="entry name" value="DISULFIDE-BOND OXIDOREDUCTASE YFCG"/>
    <property type="match status" value="1"/>
</dbReference>
<dbReference type="InterPro" id="IPR004046">
    <property type="entry name" value="GST_C"/>
</dbReference>
<dbReference type="CDD" id="cd03048">
    <property type="entry name" value="GST_N_Ure2p_like"/>
    <property type="match status" value="1"/>
</dbReference>
<dbReference type="SFLD" id="SFLDS00019">
    <property type="entry name" value="Glutathione_Transferase_(cytos"/>
    <property type="match status" value="1"/>
</dbReference>
<dbReference type="SFLD" id="SFLDG01151">
    <property type="entry name" value="Main.2:_Nu-like"/>
    <property type="match status" value="1"/>
</dbReference>
<evidence type="ECO:0000259" key="1">
    <source>
        <dbReference type="PROSITE" id="PS50404"/>
    </source>
</evidence>
<dbReference type="SUPFAM" id="SSF47616">
    <property type="entry name" value="GST C-terminal domain-like"/>
    <property type="match status" value="1"/>
</dbReference>
<feature type="domain" description="GST N-terminal" evidence="1">
    <location>
        <begin position="1"/>
        <end position="87"/>
    </location>
</feature>
<evidence type="ECO:0000259" key="2">
    <source>
        <dbReference type="PROSITE" id="PS50405"/>
    </source>
</evidence>
<keyword evidence="4" id="KW-1185">Reference proteome</keyword>
<dbReference type="Pfam" id="PF00043">
    <property type="entry name" value="GST_C"/>
    <property type="match status" value="1"/>
</dbReference>
<accession>A0ABW8IM72</accession>